<evidence type="ECO:0000313" key="16">
    <source>
        <dbReference type="Proteomes" id="UP000324896"/>
    </source>
</evidence>
<evidence type="ECO:0000313" key="4">
    <source>
        <dbReference type="EMBL" id="SDB96316.1"/>
    </source>
</evidence>
<dbReference type="EMBL" id="QICM01000002">
    <property type="protein sequence ID" value="PXV69933.1"/>
    <property type="molecule type" value="Genomic_DNA"/>
</dbReference>
<dbReference type="GO" id="GO:0031167">
    <property type="term" value="P:rRNA methylation"/>
    <property type="evidence" value="ECO:0007669"/>
    <property type="project" value="InterPro"/>
</dbReference>
<evidence type="ECO:0000313" key="13">
    <source>
        <dbReference type="Proteomes" id="UP000247389"/>
    </source>
</evidence>
<sequence length="179" mass="20317">MRIIAGRAGGLKLKSLKGRDVRPTLDRVKESMFNIIAFDLPGAEVLDLFAGFGSLGIEALSRGAKKADFVEINKTHLKVIEDNLKKAKLFDLAKLFKRDVYLYLKSCKQKYDIIFMDPPYEKNMSAEAVKLIIENGLLKEKALIISERSEAEEVEEFTELNIIKNKKYGNSLITIYQLK</sequence>
<proteinExistence type="predicted"/>
<dbReference type="SUPFAM" id="SSF53335">
    <property type="entry name" value="S-adenosyl-L-methionine-dependent methyltransferases"/>
    <property type="match status" value="1"/>
</dbReference>
<dbReference type="GeneID" id="57011524"/>
<dbReference type="EMBL" id="FOHG01000003">
    <property type="protein sequence ID" value="SES68899.1"/>
    <property type="molecule type" value="Genomic_DNA"/>
</dbReference>
<protein>
    <submittedName>
        <fullName evidence="3">16S rRNA (Guanine966-N2)-methyltransferase</fullName>
    </submittedName>
</protein>
<evidence type="ECO:0000313" key="8">
    <source>
        <dbReference type="EMBL" id="TDS33047.1"/>
    </source>
</evidence>
<reference evidence="3 13" key="3">
    <citation type="submission" date="2018-04" db="EMBL/GenBank/DDBJ databases">
        <title>Subsurface microbial communities from deep shales in Ohio and West Virginia, USA.</title>
        <authorList>
            <person name="Wrighton K."/>
        </authorList>
    </citation>
    <scope>NUCLEOTIDE SEQUENCE [LARGE SCALE GENOMIC DNA]</scope>
    <source>
        <strain evidence="9 14">DSMZ 11287</strain>
        <strain evidence="3 13">MSL28</strain>
    </source>
</reference>
<dbReference type="InterPro" id="IPR004398">
    <property type="entry name" value="RNA_MeTrfase_RsmD"/>
</dbReference>
<dbReference type="PROSITE" id="PS00092">
    <property type="entry name" value="N6_MTASE"/>
    <property type="match status" value="1"/>
</dbReference>
<dbReference type="RefSeq" id="WP_073156103.1">
    <property type="nucleotide sequence ID" value="NZ_FMYT01000001.1"/>
</dbReference>
<dbReference type="Proteomes" id="UP000295758">
    <property type="component" value="Unassembled WGS sequence"/>
</dbReference>
<dbReference type="Proteomes" id="UP000198612">
    <property type="component" value="Unassembled WGS sequence"/>
</dbReference>
<evidence type="ECO:0000313" key="15">
    <source>
        <dbReference type="Proteomes" id="UP000295758"/>
    </source>
</evidence>
<dbReference type="EMBL" id="FNBJ01000003">
    <property type="protein sequence ID" value="SDE89764.1"/>
    <property type="molecule type" value="Genomic_DNA"/>
</dbReference>
<dbReference type="EMBL" id="SOAA01000005">
    <property type="protein sequence ID" value="TDS33047.1"/>
    <property type="molecule type" value="Genomic_DNA"/>
</dbReference>
<dbReference type="Proteomes" id="UP000247389">
    <property type="component" value="Unassembled WGS sequence"/>
</dbReference>
<evidence type="ECO:0000256" key="1">
    <source>
        <dbReference type="ARBA" id="ARBA00022603"/>
    </source>
</evidence>
<dbReference type="Proteomes" id="UP000199519">
    <property type="component" value="Unassembled WGS sequence"/>
</dbReference>
<reference evidence="10 12" key="2">
    <citation type="submission" date="2016-10" db="EMBL/GenBank/DDBJ databases">
        <authorList>
            <person name="Varghese N."/>
            <person name="Submissions S."/>
        </authorList>
    </citation>
    <scope>NUCLEOTIDE SEQUENCE [LARGE SCALE GENOMIC DNA]</scope>
    <source>
        <strain evidence="4 16">WG10</strain>
        <strain evidence="5 12">WG2</strain>
        <strain evidence="7 10">WG5</strain>
    </source>
</reference>
<dbReference type="PANTHER" id="PTHR43542">
    <property type="entry name" value="METHYLTRANSFERASE"/>
    <property type="match status" value="1"/>
</dbReference>
<dbReference type="GO" id="GO:0003676">
    <property type="term" value="F:nucleic acid binding"/>
    <property type="evidence" value="ECO:0007669"/>
    <property type="project" value="InterPro"/>
</dbReference>
<reference evidence="8 15" key="4">
    <citation type="submission" date="2019-03" db="EMBL/GenBank/DDBJ databases">
        <title>Deep subsurface shale carbon reservoir microbial communities from Ohio and West Virginia, USA.</title>
        <authorList>
            <person name="Wrighton K."/>
        </authorList>
    </citation>
    <scope>NUCLEOTIDE SEQUENCE [LARGE SCALE GENOMIC DNA]</scope>
    <source>
        <strain evidence="8 15">UTICA-S4D12</strain>
    </source>
</reference>
<dbReference type="Proteomes" id="UP000295472">
    <property type="component" value="Unassembled WGS sequence"/>
</dbReference>
<dbReference type="InterPro" id="IPR029063">
    <property type="entry name" value="SAM-dependent_MTases_sf"/>
</dbReference>
<evidence type="ECO:0000313" key="14">
    <source>
        <dbReference type="Proteomes" id="UP000295472"/>
    </source>
</evidence>
<gene>
    <name evidence="8" type="ORF">BY453_10555</name>
    <name evidence="9" type="ORF">C7954_101110</name>
    <name evidence="3" type="ORF">C8C78_10262</name>
    <name evidence="4" type="ORF">SAMN04488597_10178</name>
    <name evidence="5" type="ORF">SAMN04488598_10394</name>
    <name evidence="7" type="ORF">SAMN04515652_10393</name>
    <name evidence="6" type="ORF">SAMN04515654_101196</name>
</gene>
<keyword evidence="2 3" id="KW-0808">Transferase</keyword>
<dbReference type="EMBL" id="SOEF01000001">
    <property type="protein sequence ID" value="TDX48141.1"/>
    <property type="molecule type" value="Genomic_DNA"/>
</dbReference>
<evidence type="ECO:0000313" key="10">
    <source>
        <dbReference type="Proteomes" id="UP000198612"/>
    </source>
</evidence>
<dbReference type="NCBIfam" id="TIGR00095">
    <property type="entry name" value="16S rRNA (guanine(966)-N(2))-methyltransferase RsmD"/>
    <property type="match status" value="1"/>
</dbReference>
<dbReference type="OrthoDB" id="9803017at2"/>
<dbReference type="GO" id="GO:0008168">
    <property type="term" value="F:methyltransferase activity"/>
    <property type="evidence" value="ECO:0007669"/>
    <property type="project" value="UniProtKB-KW"/>
</dbReference>
<organism evidence="4 16">
    <name type="scientific">Halanaerobium congolense</name>
    <dbReference type="NCBI Taxonomy" id="54121"/>
    <lineage>
        <taxon>Bacteria</taxon>
        <taxon>Bacillati</taxon>
        <taxon>Bacillota</taxon>
        <taxon>Clostridia</taxon>
        <taxon>Halanaerobiales</taxon>
        <taxon>Halanaerobiaceae</taxon>
        <taxon>Halanaerobium</taxon>
    </lineage>
</organism>
<dbReference type="AlphaFoldDB" id="A0A1G6HS50"/>
<evidence type="ECO:0000313" key="9">
    <source>
        <dbReference type="EMBL" id="TDX48141.1"/>
    </source>
</evidence>
<evidence type="ECO:0000313" key="7">
    <source>
        <dbReference type="EMBL" id="SES68899.1"/>
    </source>
</evidence>
<evidence type="ECO:0000313" key="6">
    <source>
        <dbReference type="EMBL" id="SDI07871.1"/>
    </source>
</evidence>
<dbReference type="EMBL" id="FNEH01000001">
    <property type="protein sequence ID" value="SDI07871.1"/>
    <property type="molecule type" value="Genomic_DNA"/>
</dbReference>
<dbReference type="Gene3D" id="3.40.50.150">
    <property type="entry name" value="Vaccinia Virus protein VP39"/>
    <property type="match status" value="1"/>
</dbReference>
<dbReference type="PIRSF" id="PIRSF004553">
    <property type="entry name" value="CHP00095"/>
    <property type="match status" value="1"/>
</dbReference>
<dbReference type="CDD" id="cd02440">
    <property type="entry name" value="AdoMet_MTases"/>
    <property type="match status" value="1"/>
</dbReference>
<evidence type="ECO:0000313" key="3">
    <source>
        <dbReference type="EMBL" id="PXV69933.1"/>
    </source>
</evidence>
<evidence type="ECO:0000313" key="12">
    <source>
        <dbReference type="Proteomes" id="UP000199519"/>
    </source>
</evidence>
<keyword evidence="1 3" id="KW-0489">Methyltransferase</keyword>
<accession>A0A1G6HS50</accession>
<reference evidence="6 11" key="1">
    <citation type="submission" date="2016-10" db="EMBL/GenBank/DDBJ databases">
        <authorList>
            <person name="de Groot N.N."/>
        </authorList>
    </citation>
    <scope>NUCLEOTIDE SEQUENCE [LARGE SCALE GENOMIC DNA]</scope>
    <source>
        <strain evidence="6 11">WG7</strain>
    </source>
</reference>
<evidence type="ECO:0000313" key="11">
    <source>
        <dbReference type="Proteomes" id="UP000198945"/>
    </source>
</evidence>
<dbReference type="EMBL" id="FMYT01000001">
    <property type="protein sequence ID" value="SDB96316.1"/>
    <property type="molecule type" value="Genomic_DNA"/>
</dbReference>
<keyword evidence="12" id="KW-1185">Reference proteome</keyword>
<name>A0A1G6HS50_9FIRM</name>
<dbReference type="STRING" id="54121.SAMN04515653_104138"/>
<dbReference type="Proteomes" id="UP000324896">
    <property type="component" value="Unassembled WGS sequence"/>
</dbReference>
<evidence type="ECO:0000256" key="2">
    <source>
        <dbReference type="ARBA" id="ARBA00022679"/>
    </source>
</evidence>
<dbReference type="Pfam" id="PF03602">
    <property type="entry name" value="Cons_hypoth95"/>
    <property type="match status" value="1"/>
</dbReference>
<dbReference type="InterPro" id="IPR002052">
    <property type="entry name" value="DNA_methylase_N6_adenine_CS"/>
</dbReference>
<dbReference type="Proteomes" id="UP000198945">
    <property type="component" value="Unassembled WGS sequence"/>
</dbReference>
<dbReference type="PANTHER" id="PTHR43542:SF1">
    <property type="entry name" value="METHYLTRANSFERASE"/>
    <property type="match status" value="1"/>
</dbReference>
<evidence type="ECO:0000313" key="5">
    <source>
        <dbReference type="EMBL" id="SDE89764.1"/>
    </source>
</evidence>